<feature type="transmembrane region" description="Helical" evidence="7">
    <location>
        <begin position="234"/>
        <end position="258"/>
    </location>
</feature>
<dbReference type="KEGG" id="rpb:RPB_1490"/>
<comment type="subcellular location">
    <subcellularLocation>
        <location evidence="1">Cell membrane</location>
        <topology evidence="1">Multi-pass membrane protein</topology>
    </subcellularLocation>
</comment>
<evidence type="ECO:0000256" key="1">
    <source>
        <dbReference type="ARBA" id="ARBA00004651"/>
    </source>
</evidence>
<feature type="region of interest" description="Disordered" evidence="6">
    <location>
        <begin position="1"/>
        <end position="32"/>
    </location>
</feature>
<dbReference type="eggNOG" id="COG2814">
    <property type="taxonomic scope" value="Bacteria"/>
</dbReference>
<dbReference type="AlphaFoldDB" id="Q2J010"/>
<dbReference type="InterPro" id="IPR011701">
    <property type="entry name" value="MFS"/>
</dbReference>
<dbReference type="Pfam" id="PF07690">
    <property type="entry name" value="MFS_1"/>
    <property type="match status" value="1"/>
</dbReference>
<feature type="transmembrane region" description="Helical" evidence="7">
    <location>
        <begin position="332"/>
        <end position="353"/>
    </location>
</feature>
<dbReference type="STRING" id="316058.RPB_1490"/>
<feature type="transmembrane region" description="Helical" evidence="7">
    <location>
        <begin position="309"/>
        <end position="326"/>
    </location>
</feature>
<dbReference type="Proteomes" id="UP000008809">
    <property type="component" value="Chromosome"/>
</dbReference>
<keyword evidence="3 7" id="KW-0812">Transmembrane</keyword>
<dbReference type="GO" id="GO:0022857">
    <property type="term" value="F:transmembrane transporter activity"/>
    <property type="evidence" value="ECO:0007669"/>
    <property type="project" value="InterPro"/>
</dbReference>
<evidence type="ECO:0000256" key="7">
    <source>
        <dbReference type="SAM" id="Phobius"/>
    </source>
</evidence>
<dbReference type="EMBL" id="CP000250">
    <property type="protein sequence ID" value="ABD06200.1"/>
    <property type="molecule type" value="Genomic_DNA"/>
</dbReference>
<dbReference type="Gene3D" id="1.20.1250.20">
    <property type="entry name" value="MFS general substrate transporter like domains"/>
    <property type="match status" value="2"/>
</dbReference>
<sequence>MRGRHTALSDQTDHKPVSSAMSPSEPLRVTTSRRRRRTAIALLTFAFALSQFYRTCLAVMAPELQHDLGLSPEGFGALSSCFFLSFGLAQIPVGVLFDRLGVGRPTAALLLVGTLSAVLFTFASSGPQAMIAQVGLGLACAPVFMGLLHYAAEILDEADYAKLVSRSNGTGMLGALIATAPLGWASMQFGWRVSMGVAALCMAAACIGVWTTVRDQGHAEARGRSLGSMCLTSLRLLEIRALWTLLPMCVAMAAGTAFRNAWGGPYLSHVFHMNAEVRGLGLAFVSFSAFCTAFVLPGLVRRFDLKPTIGAWSTLSLLAGAALTFFPSANPYLAVGLMAALASIGMLHPILMAHGRKLFHPSMRGRGLGVMNTFVFLGAAVASWAFGAIAGFGTASGWSASSTYSLIFAVASLTIVAALIPYRVSPR</sequence>
<dbReference type="PROSITE" id="PS50850">
    <property type="entry name" value="MFS"/>
    <property type="match status" value="1"/>
</dbReference>
<dbReference type="GO" id="GO:0005886">
    <property type="term" value="C:plasma membrane"/>
    <property type="evidence" value="ECO:0007669"/>
    <property type="project" value="UniProtKB-SubCell"/>
</dbReference>
<evidence type="ECO:0000313" key="9">
    <source>
        <dbReference type="EMBL" id="ABD06200.1"/>
    </source>
</evidence>
<dbReference type="InterPro" id="IPR020846">
    <property type="entry name" value="MFS_dom"/>
</dbReference>
<dbReference type="PANTHER" id="PTHR43124">
    <property type="entry name" value="PURINE EFFLUX PUMP PBUE"/>
    <property type="match status" value="1"/>
</dbReference>
<dbReference type="SUPFAM" id="SSF103473">
    <property type="entry name" value="MFS general substrate transporter"/>
    <property type="match status" value="1"/>
</dbReference>
<keyword evidence="5 7" id="KW-0472">Membrane</keyword>
<organism evidence="9 10">
    <name type="scientific">Rhodopseudomonas palustris (strain HaA2)</name>
    <dbReference type="NCBI Taxonomy" id="316058"/>
    <lineage>
        <taxon>Bacteria</taxon>
        <taxon>Pseudomonadati</taxon>
        <taxon>Pseudomonadota</taxon>
        <taxon>Alphaproteobacteria</taxon>
        <taxon>Hyphomicrobiales</taxon>
        <taxon>Nitrobacteraceae</taxon>
        <taxon>Rhodopseudomonas</taxon>
    </lineage>
</organism>
<gene>
    <name evidence="9" type="ordered locus">RPB_1490</name>
</gene>
<feature type="transmembrane region" description="Helical" evidence="7">
    <location>
        <begin position="107"/>
        <end position="124"/>
    </location>
</feature>
<feature type="transmembrane region" description="Helical" evidence="7">
    <location>
        <begin position="193"/>
        <end position="213"/>
    </location>
</feature>
<accession>Q2J010</accession>
<evidence type="ECO:0000256" key="5">
    <source>
        <dbReference type="ARBA" id="ARBA00023136"/>
    </source>
</evidence>
<keyword evidence="10" id="KW-1185">Reference proteome</keyword>
<dbReference type="HOGENOM" id="CLU_001265_62_0_5"/>
<reference evidence="9 10" key="1">
    <citation type="submission" date="2006-01" db="EMBL/GenBank/DDBJ databases">
        <title>Complete sequence of Rhodopseudomonas palustris HaA2.</title>
        <authorList>
            <consortium name="US DOE Joint Genome Institute"/>
            <person name="Copeland A."/>
            <person name="Lucas S."/>
            <person name="Lapidus A."/>
            <person name="Barry K."/>
            <person name="Detter J.C."/>
            <person name="Glavina T."/>
            <person name="Hammon N."/>
            <person name="Israni S."/>
            <person name="Pitluck S."/>
            <person name="Chain P."/>
            <person name="Malfatti S."/>
            <person name="Shin M."/>
            <person name="Vergez L."/>
            <person name="Schmutz J."/>
            <person name="Larimer F."/>
            <person name="Land M."/>
            <person name="Hauser L."/>
            <person name="Pelletier D.A."/>
            <person name="Kyrpides N."/>
            <person name="Anderson I."/>
            <person name="Oda Y."/>
            <person name="Harwood C.S."/>
            <person name="Richardson P."/>
        </authorList>
    </citation>
    <scope>NUCLEOTIDE SEQUENCE [LARGE SCALE GENOMIC DNA]</scope>
    <source>
        <strain evidence="9 10">HaA2</strain>
    </source>
</reference>
<dbReference type="PANTHER" id="PTHR43124:SF3">
    <property type="entry name" value="CHLORAMPHENICOL EFFLUX PUMP RV0191"/>
    <property type="match status" value="1"/>
</dbReference>
<feature type="domain" description="Major facilitator superfamily (MFS) profile" evidence="8">
    <location>
        <begin position="39"/>
        <end position="427"/>
    </location>
</feature>
<dbReference type="InterPro" id="IPR036259">
    <property type="entry name" value="MFS_trans_sf"/>
</dbReference>
<keyword evidence="2" id="KW-1003">Cell membrane</keyword>
<feature type="transmembrane region" description="Helical" evidence="7">
    <location>
        <begin position="404"/>
        <end position="422"/>
    </location>
</feature>
<keyword evidence="4 7" id="KW-1133">Transmembrane helix</keyword>
<feature type="transmembrane region" description="Helical" evidence="7">
    <location>
        <begin position="40"/>
        <end position="62"/>
    </location>
</feature>
<name>Q2J010_RHOP2</name>
<feature type="transmembrane region" description="Helical" evidence="7">
    <location>
        <begin position="130"/>
        <end position="148"/>
    </location>
</feature>
<evidence type="ECO:0000256" key="6">
    <source>
        <dbReference type="SAM" id="MobiDB-lite"/>
    </source>
</evidence>
<feature type="transmembrane region" description="Helical" evidence="7">
    <location>
        <begin position="74"/>
        <end position="95"/>
    </location>
</feature>
<evidence type="ECO:0000256" key="2">
    <source>
        <dbReference type="ARBA" id="ARBA00022475"/>
    </source>
</evidence>
<dbReference type="InterPro" id="IPR050189">
    <property type="entry name" value="MFS_Efflux_Transporters"/>
</dbReference>
<evidence type="ECO:0000259" key="8">
    <source>
        <dbReference type="PROSITE" id="PS50850"/>
    </source>
</evidence>
<feature type="transmembrane region" description="Helical" evidence="7">
    <location>
        <begin position="169"/>
        <end position="187"/>
    </location>
</feature>
<evidence type="ECO:0000256" key="4">
    <source>
        <dbReference type="ARBA" id="ARBA00022989"/>
    </source>
</evidence>
<proteinExistence type="predicted"/>
<evidence type="ECO:0000256" key="3">
    <source>
        <dbReference type="ARBA" id="ARBA00022692"/>
    </source>
</evidence>
<protein>
    <submittedName>
        <fullName evidence="9">Major facilitator superfamily MFS_1</fullName>
    </submittedName>
</protein>
<feature type="transmembrane region" description="Helical" evidence="7">
    <location>
        <begin position="278"/>
        <end position="297"/>
    </location>
</feature>
<feature type="transmembrane region" description="Helical" evidence="7">
    <location>
        <begin position="374"/>
        <end position="398"/>
    </location>
</feature>
<evidence type="ECO:0000313" key="10">
    <source>
        <dbReference type="Proteomes" id="UP000008809"/>
    </source>
</evidence>
<dbReference type="RefSeq" id="WP_011440388.1">
    <property type="nucleotide sequence ID" value="NC_007778.1"/>
</dbReference>